<proteinExistence type="predicted"/>
<name>A0A4P7NBN9_PYROR</name>
<evidence type="ECO:0000313" key="3">
    <source>
        <dbReference type="Proteomes" id="UP000294847"/>
    </source>
</evidence>
<feature type="chain" id="PRO_5020576680" evidence="1">
    <location>
        <begin position="19"/>
        <end position="83"/>
    </location>
</feature>
<accession>A0A4P7NBN9</accession>
<dbReference type="EMBL" id="CP034206">
    <property type="protein sequence ID" value="QBZ60079.1"/>
    <property type="molecule type" value="Genomic_DNA"/>
</dbReference>
<evidence type="ECO:0000313" key="2">
    <source>
        <dbReference type="EMBL" id="QBZ60079.1"/>
    </source>
</evidence>
<dbReference type="Proteomes" id="UP000294847">
    <property type="component" value="Chromosome 3"/>
</dbReference>
<feature type="signal peptide" evidence="1">
    <location>
        <begin position="1"/>
        <end position="18"/>
    </location>
</feature>
<reference evidence="2 3" key="1">
    <citation type="journal article" date="2019" name="Mol. Biol. Evol.">
        <title>Blast fungal genomes show frequent chromosomal changes, gene gains and losses, and effector gene turnover.</title>
        <authorList>
            <person name="Gomez Luciano L.B."/>
            <person name="Jason Tsai I."/>
            <person name="Chuma I."/>
            <person name="Tosa Y."/>
            <person name="Chen Y.H."/>
            <person name="Li J.Y."/>
            <person name="Li M.Y."/>
            <person name="Jade Lu M.Y."/>
            <person name="Nakayashiki H."/>
            <person name="Li W.H."/>
        </authorList>
    </citation>
    <scope>NUCLEOTIDE SEQUENCE [LARGE SCALE GENOMIC DNA]</scope>
    <source>
        <strain evidence="2">MZ5-1-6</strain>
    </source>
</reference>
<keyword evidence="1" id="KW-0732">Signal</keyword>
<organism evidence="2 3">
    <name type="scientific">Pyricularia oryzae</name>
    <name type="common">Rice blast fungus</name>
    <name type="synonym">Magnaporthe oryzae</name>
    <dbReference type="NCBI Taxonomy" id="318829"/>
    <lineage>
        <taxon>Eukaryota</taxon>
        <taxon>Fungi</taxon>
        <taxon>Dikarya</taxon>
        <taxon>Ascomycota</taxon>
        <taxon>Pezizomycotina</taxon>
        <taxon>Sordariomycetes</taxon>
        <taxon>Sordariomycetidae</taxon>
        <taxon>Magnaporthales</taxon>
        <taxon>Pyriculariaceae</taxon>
        <taxon>Pyricularia</taxon>
    </lineage>
</organism>
<evidence type="ECO:0000256" key="1">
    <source>
        <dbReference type="SAM" id="SignalP"/>
    </source>
</evidence>
<sequence length="83" mass="9521">MQLSKIYLLALWATGATALFSEEENLHKIKDGEIPPDTKDYRGKPLFKLPGNAHCYLIRHAEFCDKIRSCVWVPPLGCRVKDY</sequence>
<dbReference type="AlphaFoldDB" id="A0A4P7NBN9"/>
<protein>
    <submittedName>
        <fullName evidence="2">Uncharacterized protein</fullName>
    </submittedName>
</protein>
<gene>
    <name evidence="2" type="ORF">PoMZ_05049</name>
</gene>